<feature type="compositionally biased region" description="Basic and acidic residues" evidence="1">
    <location>
        <begin position="77"/>
        <end position="91"/>
    </location>
</feature>
<dbReference type="EMBL" id="CP021354">
    <property type="protein sequence ID" value="AWK73713.1"/>
    <property type="molecule type" value="Genomic_DNA"/>
</dbReference>
<evidence type="ECO:0000256" key="1">
    <source>
        <dbReference type="SAM" id="MobiDB-lite"/>
    </source>
</evidence>
<dbReference type="Proteomes" id="UP000245711">
    <property type="component" value="Chromosome"/>
</dbReference>
<keyword evidence="3" id="KW-1185">Reference proteome</keyword>
<proteinExistence type="predicted"/>
<sequence>MNQIEVAPLSGLFEIDATVCSVIGVSMRAVSVSVVTAREEAVTTLWCEATTWLPSTRPFTIRPTTFPLSSKMNTRVRPPDDSTVRQPRDTAQRSPVSPH</sequence>
<evidence type="ECO:0000313" key="3">
    <source>
        <dbReference type="Proteomes" id="UP000245711"/>
    </source>
</evidence>
<name>A0A2S2BYQ7_9NOCA</name>
<protein>
    <submittedName>
        <fullName evidence="2">Uncharacterized protein</fullName>
    </submittedName>
</protein>
<dbReference type="KEGG" id="roz:CBI38_21205"/>
<dbReference type="AlphaFoldDB" id="A0A2S2BYQ7"/>
<evidence type="ECO:0000313" key="2">
    <source>
        <dbReference type="EMBL" id="AWK73713.1"/>
    </source>
</evidence>
<organism evidence="2 3">
    <name type="scientific">Rhodococcus oxybenzonivorans</name>
    <dbReference type="NCBI Taxonomy" id="1990687"/>
    <lineage>
        <taxon>Bacteria</taxon>
        <taxon>Bacillati</taxon>
        <taxon>Actinomycetota</taxon>
        <taxon>Actinomycetes</taxon>
        <taxon>Mycobacteriales</taxon>
        <taxon>Nocardiaceae</taxon>
        <taxon>Rhodococcus</taxon>
    </lineage>
</organism>
<gene>
    <name evidence="2" type="ORF">CBI38_21205</name>
</gene>
<reference evidence="2 3" key="1">
    <citation type="submission" date="2017-05" db="EMBL/GenBank/DDBJ databases">
        <title>Isolation of Rhodococcus sp. S2-17 biodegrading of BP-3.</title>
        <authorList>
            <person name="Lee Y."/>
            <person name="Kim K.H."/>
            <person name="Chun B.H."/>
            <person name="Jung H.S."/>
            <person name="Jeon C.O."/>
        </authorList>
    </citation>
    <scope>NUCLEOTIDE SEQUENCE [LARGE SCALE GENOMIC DNA]</scope>
    <source>
        <strain evidence="2 3">S2-17</strain>
    </source>
</reference>
<feature type="region of interest" description="Disordered" evidence="1">
    <location>
        <begin position="63"/>
        <end position="99"/>
    </location>
</feature>
<accession>A0A2S2BYQ7</accession>